<dbReference type="Proteomes" id="UP000321822">
    <property type="component" value="Unassembled WGS sequence"/>
</dbReference>
<dbReference type="Pfam" id="PF00425">
    <property type="entry name" value="Chorismate_bind"/>
    <property type="match status" value="1"/>
</dbReference>
<proteinExistence type="predicted"/>
<dbReference type="RefSeq" id="WP_146788559.1">
    <property type="nucleotide sequence ID" value="NZ_VOLT01000006.1"/>
</dbReference>
<evidence type="ECO:0000313" key="6">
    <source>
        <dbReference type="Proteomes" id="UP000321822"/>
    </source>
</evidence>
<comment type="caution">
    <text evidence="5">The sequence shown here is derived from an EMBL/GenBank/DDBJ whole genome shotgun (WGS) entry which is preliminary data.</text>
</comment>
<gene>
    <name evidence="5" type="primary">pabB</name>
    <name evidence="5" type="ORF">ESZ36_12765</name>
</gene>
<reference evidence="5 6" key="1">
    <citation type="submission" date="2019-07" db="EMBL/GenBank/DDBJ databases">
        <title>Genomes of sea-ice associated Colwellia species.</title>
        <authorList>
            <person name="Bowman J.P."/>
        </authorList>
    </citation>
    <scope>NUCLEOTIDE SEQUENCE [LARGE SCALE GENOMIC DNA]</scope>
    <source>
        <strain evidence="5 6">ACAM 459</strain>
    </source>
</reference>
<dbReference type="NCBIfam" id="TIGR00553">
    <property type="entry name" value="pabB"/>
    <property type="match status" value="1"/>
</dbReference>
<feature type="domain" description="Anthranilate synthase component I N-terminal" evidence="4">
    <location>
        <begin position="26"/>
        <end position="171"/>
    </location>
</feature>
<keyword evidence="5" id="KW-0032">Aminotransferase</keyword>
<dbReference type="InterPro" id="IPR019999">
    <property type="entry name" value="Anth_synth_I-like"/>
</dbReference>
<evidence type="ECO:0000259" key="4">
    <source>
        <dbReference type="Pfam" id="PF04715"/>
    </source>
</evidence>
<dbReference type="PANTHER" id="PTHR11236">
    <property type="entry name" value="AMINOBENZOATE/ANTHRANILATE SYNTHASE"/>
    <property type="match status" value="1"/>
</dbReference>
<dbReference type="PRINTS" id="PR00095">
    <property type="entry name" value="ANTSNTHASEI"/>
</dbReference>
<feature type="domain" description="Chorismate-utilising enzyme C-terminal" evidence="3">
    <location>
        <begin position="220"/>
        <end position="485"/>
    </location>
</feature>
<dbReference type="Gene3D" id="3.60.120.10">
    <property type="entry name" value="Anthranilate synthase"/>
    <property type="match status" value="1"/>
</dbReference>
<protein>
    <recommendedName>
        <fullName evidence="1">aminodeoxychorismate synthase</fullName>
        <ecNumber evidence="1">2.6.1.85</ecNumber>
    </recommendedName>
</protein>
<evidence type="ECO:0000259" key="3">
    <source>
        <dbReference type="Pfam" id="PF00425"/>
    </source>
</evidence>
<evidence type="ECO:0000256" key="1">
    <source>
        <dbReference type="ARBA" id="ARBA00013139"/>
    </source>
</evidence>
<organism evidence="5 6">
    <name type="scientific">Colwellia demingiae</name>
    <dbReference type="NCBI Taxonomy" id="89401"/>
    <lineage>
        <taxon>Bacteria</taxon>
        <taxon>Pseudomonadati</taxon>
        <taxon>Pseudomonadota</taxon>
        <taxon>Gammaproteobacteria</taxon>
        <taxon>Alteromonadales</taxon>
        <taxon>Colwelliaceae</taxon>
        <taxon>Colwellia</taxon>
    </lineage>
</organism>
<dbReference type="InterPro" id="IPR006805">
    <property type="entry name" value="Anth_synth_I_N"/>
</dbReference>
<dbReference type="EC" id="2.6.1.85" evidence="1"/>
<dbReference type="InterPro" id="IPR015890">
    <property type="entry name" value="Chorismate_C"/>
</dbReference>
<dbReference type="InterPro" id="IPR005801">
    <property type="entry name" value="ADC_synthase"/>
</dbReference>
<dbReference type="EMBL" id="VOLT01000006">
    <property type="protein sequence ID" value="TWX67181.1"/>
    <property type="molecule type" value="Genomic_DNA"/>
</dbReference>
<keyword evidence="2 5" id="KW-0808">Transferase</keyword>
<evidence type="ECO:0000313" key="5">
    <source>
        <dbReference type="EMBL" id="TWX67181.1"/>
    </source>
</evidence>
<dbReference type="GO" id="GO:0000162">
    <property type="term" value="P:L-tryptophan biosynthetic process"/>
    <property type="evidence" value="ECO:0007669"/>
    <property type="project" value="TreeGrafter"/>
</dbReference>
<dbReference type="PANTHER" id="PTHR11236:SF50">
    <property type="entry name" value="AMINODEOXYCHORISMATE SYNTHASE COMPONENT 1"/>
    <property type="match status" value="1"/>
</dbReference>
<dbReference type="GO" id="GO:0009396">
    <property type="term" value="P:folic acid-containing compound biosynthetic process"/>
    <property type="evidence" value="ECO:0007669"/>
    <property type="project" value="InterPro"/>
</dbReference>
<name>A0A5C6QEK3_9GAMM</name>
<dbReference type="OrthoDB" id="9803598at2"/>
<dbReference type="AlphaFoldDB" id="A0A5C6QEK3"/>
<dbReference type="GO" id="GO:0046820">
    <property type="term" value="F:4-amino-4-deoxychorismate synthase activity"/>
    <property type="evidence" value="ECO:0007669"/>
    <property type="project" value="UniProtKB-EC"/>
</dbReference>
<dbReference type="Pfam" id="PF04715">
    <property type="entry name" value="Anth_synt_I_N"/>
    <property type="match status" value="1"/>
</dbReference>
<keyword evidence="6" id="KW-1185">Reference proteome</keyword>
<sequence>MFQTITATHPTTVISAKELSLKSGTTAEAIFAPMAQQAWAMWLDSGNSDHIDSRFDILVWQPIATLTAQGVSTEICFPDVYYPEKKISEKSTDDPLLLLKQLQAQLFTTPNSPHEFLPFLGGALGYFSYDLGRRFEQLPNLAEQDINLPEMAVGLYDRAVIFDKNSAKFYLVCPDDKRAEIEVALFNSTVSSNITPTKGKPDATAESFHLTSRWQANMDKAGYIEKFNKVQNYLLSGDCYQINLAQRFSAQYQGDEFEAYLALKTANKAPFSAFIRLDNAAILSVSPERFLQLSQGKVQSKPIKGTMPRSDDKIQDAKNAEILRHSSKDNAENLMIVDLLRNDISKSCQAGSVKVPKLFDIESFPAVHHLVSTVEGTLASDKHATDLLRGAFPGGSITGAPKIRAMEIIEELEPHRRSVYCGSIGYLSNCGTMDTSITIRTLICLPSETPASTSLNDEKTIHCWAGGGLVADSTAESEYQETFDKVNCILPVLSKLNQV</sequence>
<evidence type="ECO:0000256" key="2">
    <source>
        <dbReference type="ARBA" id="ARBA00022679"/>
    </source>
</evidence>
<dbReference type="InterPro" id="IPR005802">
    <property type="entry name" value="ADC_synth_comp_1"/>
</dbReference>
<accession>A0A5C6QEK3</accession>
<dbReference type="SUPFAM" id="SSF56322">
    <property type="entry name" value="ADC synthase"/>
    <property type="match status" value="1"/>
</dbReference>